<keyword evidence="1" id="KW-0238">DNA-binding</keyword>
<accession>A0A2H3TU45</accession>
<name>A0A2H3TU45_FUSOX</name>
<evidence type="ECO:0000256" key="1">
    <source>
        <dbReference type="ARBA" id="ARBA00023125"/>
    </source>
</evidence>
<protein>
    <submittedName>
        <fullName evidence="3">Related to transposase</fullName>
    </submittedName>
</protein>
<gene>
    <name evidence="3" type="ORF">FRV6_15313</name>
</gene>
<proteinExistence type="predicted"/>
<dbReference type="AlphaFoldDB" id="A0A2H3TU45"/>
<dbReference type="Proteomes" id="UP000219369">
    <property type="component" value="Unassembled WGS sequence"/>
</dbReference>
<evidence type="ECO:0000259" key="2">
    <source>
        <dbReference type="PROSITE" id="PS51253"/>
    </source>
</evidence>
<dbReference type="EMBL" id="FMJY01000009">
    <property type="protein sequence ID" value="SCO91185.1"/>
    <property type="molecule type" value="Genomic_DNA"/>
</dbReference>
<dbReference type="OrthoDB" id="5422709at2759"/>
<evidence type="ECO:0000313" key="3">
    <source>
        <dbReference type="EMBL" id="SCO91185.1"/>
    </source>
</evidence>
<evidence type="ECO:0000313" key="4">
    <source>
        <dbReference type="Proteomes" id="UP000219369"/>
    </source>
</evidence>
<dbReference type="GO" id="GO:0003677">
    <property type="term" value="F:DNA binding"/>
    <property type="evidence" value="ECO:0007669"/>
    <property type="project" value="UniProtKB-KW"/>
</dbReference>
<sequence length="125" mass="14335">MSNLRKLSKLEEETVLQNTLDLDSRGLPCRISLIEDMANRLLADRNAPPVGKRWAINFINRQPELKSRYQRRLVENTIAKYGIRSDNIWNFNETGFMMGMISTGKVITSAERRGRPKSVQPGSQE</sequence>
<dbReference type="Pfam" id="PF03221">
    <property type="entry name" value="HTH_Tnp_Tc5"/>
    <property type="match status" value="1"/>
</dbReference>
<organism evidence="3 4">
    <name type="scientific">Fusarium oxysporum</name>
    <name type="common">Fusarium vascular wilt</name>
    <dbReference type="NCBI Taxonomy" id="5507"/>
    <lineage>
        <taxon>Eukaryota</taxon>
        <taxon>Fungi</taxon>
        <taxon>Dikarya</taxon>
        <taxon>Ascomycota</taxon>
        <taxon>Pezizomycotina</taxon>
        <taxon>Sordariomycetes</taxon>
        <taxon>Hypocreomycetidae</taxon>
        <taxon>Hypocreales</taxon>
        <taxon>Nectriaceae</taxon>
        <taxon>Fusarium</taxon>
        <taxon>Fusarium oxysporum species complex</taxon>
    </lineage>
</organism>
<dbReference type="PROSITE" id="PS51253">
    <property type="entry name" value="HTH_CENPB"/>
    <property type="match status" value="1"/>
</dbReference>
<reference evidence="4" key="1">
    <citation type="submission" date="2016-09" db="EMBL/GenBank/DDBJ databases">
        <authorList>
            <person name="Guldener U."/>
        </authorList>
    </citation>
    <scope>NUCLEOTIDE SEQUENCE [LARGE SCALE GENOMIC DNA]</scope>
    <source>
        <strain evidence="4">V64-1</strain>
    </source>
</reference>
<feature type="domain" description="HTH CENPB-type" evidence="2">
    <location>
        <begin position="1"/>
        <end position="68"/>
    </location>
</feature>
<dbReference type="InterPro" id="IPR006600">
    <property type="entry name" value="HTH_CenpB_DNA-bd_dom"/>
</dbReference>